<gene>
    <name evidence="4" type="ORF">NG895_10335</name>
</gene>
<dbReference type="GO" id="GO:0008168">
    <property type="term" value="F:methyltransferase activity"/>
    <property type="evidence" value="ECO:0007669"/>
    <property type="project" value="UniProtKB-KW"/>
</dbReference>
<name>A0A9X2F9E4_9BACT</name>
<dbReference type="PANTHER" id="PTHR43861">
    <property type="entry name" value="TRANS-ACONITATE 2-METHYLTRANSFERASE-RELATED"/>
    <property type="match status" value="1"/>
</dbReference>
<dbReference type="Pfam" id="PF13649">
    <property type="entry name" value="Methyltransf_25"/>
    <property type="match status" value="1"/>
</dbReference>
<dbReference type="InterPro" id="IPR041698">
    <property type="entry name" value="Methyltransf_25"/>
</dbReference>
<dbReference type="CDD" id="cd02440">
    <property type="entry name" value="AdoMet_MTases"/>
    <property type="match status" value="1"/>
</dbReference>
<reference evidence="4" key="1">
    <citation type="submission" date="2022-06" db="EMBL/GenBank/DDBJ databases">
        <title>Aeoliella straminimaris, a novel planctomycete from sediments.</title>
        <authorList>
            <person name="Vitorino I.R."/>
            <person name="Lage O.M."/>
        </authorList>
    </citation>
    <scope>NUCLEOTIDE SEQUENCE</scope>
    <source>
        <strain evidence="4">ICT_H6.2</strain>
    </source>
</reference>
<keyword evidence="5" id="KW-1185">Reference proteome</keyword>
<evidence type="ECO:0000313" key="4">
    <source>
        <dbReference type="EMBL" id="MCO6044304.1"/>
    </source>
</evidence>
<dbReference type="AlphaFoldDB" id="A0A9X2F9E4"/>
<dbReference type="PANTHER" id="PTHR43861:SF1">
    <property type="entry name" value="TRANS-ACONITATE 2-METHYLTRANSFERASE"/>
    <property type="match status" value="1"/>
</dbReference>
<evidence type="ECO:0000256" key="1">
    <source>
        <dbReference type="ARBA" id="ARBA00022603"/>
    </source>
</evidence>
<keyword evidence="2" id="KW-0808">Transferase</keyword>
<dbReference type="GO" id="GO:0032259">
    <property type="term" value="P:methylation"/>
    <property type="evidence" value="ECO:0007669"/>
    <property type="project" value="UniProtKB-KW"/>
</dbReference>
<protein>
    <submittedName>
        <fullName evidence="4">Methyltransferase domain-containing protein</fullName>
    </submittedName>
</protein>
<dbReference type="EMBL" id="JAMXLR010000036">
    <property type="protein sequence ID" value="MCO6044304.1"/>
    <property type="molecule type" value="Genomic_DNA"/>
</dbReference>
<accession>A0A9X2F9E4</accession>
<organism evidence="4 5">
    <name type="scientific">Aeoliella straminimaris</name>
    <dbReference type="NCBI Taxonomy" id="2954799"/>
    <lineage>
        <taxon>Bacteria</taxon>
        <taxon>Pseudomonadati</taxon>
        <taxon>Planctomycetota</taxon>
        <taxon>Planctomycetia</taxon>
        <taxon>Pirellulales</taxon>
        <taxon>Lacipirellulaceae</taxon>
        <taxon>Aeoliella</taxon>
    </lineage>
</organism>
<comment type="caution">
    <text evidence="4">The sequence shown here is derived from an EMBL/GenBank/DDBJ whole genome shotgun (WGS) entry which is preliminary data.</text>
</comment>
<dbReference type="Gene3D" id="3.40.50.150">
    <property type="entry name" value="Vaccinia Virus protein VP39"/>
    <property type="match status" value="1"/>
</dbReference>
<keyword evidence="1 4" id="KW-0489">Methyltransferase</keyword>
<evidence type="ECO:0000256" key="2">
    <source>
        <dbReference type="ARBA" id="ARBA00022679"/>
    </source>
</evidence>
<dbReference type="Proteomes" id="UP001155241">
    <property type="component" value="Unassembled WGS sequence"/>
</dbReference>
<sequence>MTNNRSIERHFSRAADVYHQQARVQQQAAEQLAAEVAKLGLAPRRVLDIGCGTGFLTRQMLSQFPTAEVVALDLSPGMIEVARQQLPASPLIEFVVSDALQFQSEQPFDLIVSSSTMQWLQPFDRLFTKLRTLLAPGGHVCSSIMLHGTLGELHTLRSELFPSLAPLQTLPLSEAILDGLDVGGFRILHRASYQECEWYDTPRAALRSMREQGFTGGPLSTGPRPLTRGELTQVLVHYEQRFKNGTGLVPVSFHYGLYLATLVG</sequence>
<dbReference type="InterPro" id="IPR029063">
    <property type="entry name" value="SAM-dependent_MTases_sf"/>
</dbReference>
<evidence type="ECO:0000259" key="3">
    <source>
        <dbReference type="Pfam" id="PF13649"/>
    </source>
</evidence>
<feature type="domain" description="Methyltransferase" evidence="3">
    <location>
        <begin position="46"/>
        <end position="138"/>
    </location>
</feature>
<evidence type="ECO:0000313" key="5">
    <source>
        <dbReference type="Proteomes" id="UP001155241"/>
    </source>
</evidence>
<dbReference type="RefSeq" id="WP_252852407.1">
    <property type="nucleotide sequence ID" value="NZ_JAMXLR010000036.1"/>
</dbReference>
<dbReference type="SUPFAM" id="SSF53335">
    <property type="entry name" value="S-adenosyl-L-methionine-dependent methyltransferases"/>
    <property type="match status" value="1"/>
</dbReference>
<proteinExistence type="predicted"/>